<evidence type="ECO:0000259" key="1">
    <source>
        <dbReference type="PROSITE" id="PS51471"/>
    </source>
</evidence>
<sequence length="187" mass="21155">KCSEAMERYQQEMKTLTRKLLHIIFKAMGARQEDEAAISYMLEHNPSGALQLNSYPTCPNPDRAVGLPPHTDTFLLTVLHQNRTDGLHVFRPDLGWRLVPPVAGAFVVNLGDLMHVLSNARFVNACHRVVPNSIARRVTIGYFFAPAMDSAVAPLPEVLVPKFRSVVVKEYIRLREKHLEKAIDFIR</sequence>
<dbReference type="Proteomes" id="UP000015453">
    <property type="component" value="Unassembled WGS sequence"/>
</dbReference>
<dbReference type="OrthoDB" id="866085at2759"/>
<proteinExistence type="predicted"/>
<dbReference type="Pfam" id="PF03171">
    <property type="entry name" value="2OG-FeII_Oxy"/>
    <property type="match status" value="1"/>
</dbReference>
<dbReference type="PANTHER" id="PTHR47990">
    <property type="entry name" value="2-OXOGLUTARATE (2OG) AND FE(II)-DEPENDENT OXYGENASE SUPERFAMILY PROTEIN-RELATED"/>
    <property type="match status" value="1"/>
</dbReference>
<dbReference type="SUPFAM" id="SSF51197">
    <property type="entry name" value="Clavaminate synthase-like"/>
    <property type="match status" value="1"/>
</dbReference>
<keyword evidence="3" id="KW-1185">Reference proteome</keyword>
<organism evidence="2 3">
    <name type="scientific">Genlisea aurea</name>
    <dbReference type="NCBI Taxonomy" id="192259"/>
    <lineage>
        <taxon>Eukaryota</taxon>
        <taxon>Viridiplantae</taxon>
        <taxon>Streptophyta</taxon>
        <taxon>Embryophyta</taxon>
        <taxon>Tracheophyta</taxon>
        <taxon>Spermatophyta</taxon>
        <taxon>Magnoliopsida</taxon>
        <taxon>eudicotyledons</taxon>
        <taxon>Gunneridae</taxon>
        <taxon>Pentapetalae</taxon>
        <taxon>asterids</taxon>
        <taxon>lamiids</taxon>
        <taxon>Lamiales</taxon>
        <taxon>Lentibulariaceae</taxon>
        <taxon>Genlisea</taxon>
    </lineage>
</organism>
<protein>
    <recommendedName>
        <fullName evidence="1">Fe2OG dioxygenase domain-containing protein</fullName>
    </recommendedName>
</protein>
<dbReference type="PROSITE" id="PS51471">
    <property type="entry name" value="FE2OG_OXY"/>
    <property type="match status" value="1"/>
</dbReference>
<feature type="domain" description="Fe2OG dioxygenase" evidence="1">
    <location>
        <begin position="45"/>
        <end position="146"/>
    </location>
</feature>
<feature type="non-terminal residue" evidence="2">
    <location>
        <position position="187"/>
    </location>
</feature>
<dbReference type="EMBL" id="AUSU01001856">
    <property type="protein sequence ID" value="EPS70010.1"/>
    <property type="molecule type" value="Genomic_DNA"/>
</dbReference>
<dbReference type="InterPro" id="IPR027443">
    <property type="entry name" value="IPNS-like_sf"/>
</dbReference>
<dbReference type="InterPro" id="IPR044861">
    <property type="entry name" value="IPNS-like_FE2OG_OXY"/>
</dbReference>
<comment type="caution">
    <text evidence="2">The sequence shown here is derived from an EMBL/GenBank/DDBJ whole genome shotgun (WGS) entry which is preliminary data.</text>
</comment>
<dbReference type="InterPro" id="IPR005123">
    <property type="entry name" value="Oxoglu/Fe-dep_dioxygenase_dom"/>
</dbReference>
<reference evidence="2 3" key="1">
    <citation type="journal article" date="2013" name="BMC Genomics">
        <title>The miniature genome of a carnivorous plant Genlisea aurea contains a low number of genes and short non-coding sequences.</title>
        <authorList>
            <person name="Leushkin E.V."/>
            <person name="Sutormin R.A."/>
            <person name="Nabieva E.R."/>
            <person name="Penin A.A."/>
            <person name="Kondrashov A.S."/>
            <person name="Logacheva M.D."/>
        </authorList>
    </citation>
    <scope>NUCLEOTIDE SEQUENCE [LARGE SCALE GENOMIC DNA]</scope>
</reference>
<gene>
    <name evidence="2" type="ORF">M569_04751</name>
</gene>
<dbReference type="AlphaFoldDB" id="S8CT45"/>
<name>S8CT45_9LAMI</name>
<evidence type="ECO:0000313" key="2">
    <source>
        <dbReference type="EMBL" id="EPS70010.1"/>
    </source>
</evidence>
<dbReference type="InterPro" id="IPR050231">
    <property type="entry name" value="Iron_ascorbate_oxido_reductase"/>
</dbReference>
<evidence type="ECO:0000313" key="3">
    <source>
        <dbReference type="Proteomes" id="UP000015453"/>
    </source>
</evidence>
<dbReference type="Gene3D" id="2.60.120.330">
    <property type="entry name" value="B-lactam Antibiotic, Isopenicillin N Synthase, Chain"/>
    <property type="match status" value="1"/>
</dbReference>
<accession>S8CT45</accession>
<feature type="non-terminal residue" evidence="2">
    <location>
        <position position="1"/>
    </location>
</feature>